<dbReference type="InterPro" id="IPR009057">
    <property type="entry name" value="Homeodomain-like_sf"/>
</dbReference>
<dbReference type="InterPro" id="IPR050204">
    <property type="entry name" value="AraC_XylS_family_regulators"/>
</dbReference>
<dbReference type="Pfam" id="PF12833">
    <property type="entry name" value="HTH_18"/>
    <property type="match status" value="1"/>
</dbReference>
<keyword evidence="6" id="KW-1185">Reference proteome</keyword>
<dbReference type="PANTHER" id="PTHR46796:SF6">
    <property type="entry name" value="ARAC SUBFAMILY"/>
    <property type="match status" value="1"/>
</dbReference>
<dbReference type="PROSITE" id="PS01124">
    <property type="entry name" value="HTH_ARAC_FAMILY_2"/>
    <property type="match status" value="1"/>
</dbReference>
<dbReference type="InterPro" id="IPR011051">
    <property type="entry name" value="RmlC_Cupin_sf"/>
</dbReference>
<evidence type="ECO:0000256" key="2">
    <source>
        <dbReference type="ARBA" id="ARBA00023125"/>
    </source>
</evidence>
<evidence type="ECO:0000256" key="3">
    <source>
        <dbReference type="ARBA" id="ARBA00023163"/>
    </source>
</evidence>
<reference evidence="5 6" key="1">
    <citation type="submission" date="2018-09" db="EMBL/GenBank/DDBJ databases">
        <title>Comparative genomics of Leucobacter spp.</title>
        <authorList>
            <person name="Reis A.C."/>
            <person name="Kolvenbach B.A."/>
            <person name="Corvini P.F.X."/>
            <person name="Nunes O.C."/>
        </authorList>
    </citation>
    <scope>NUCLEOTIDE SEQUENCE [LARGE SCALE GENOMIC DNA]</scope>
    <source>
        <strain evidence="5 6">L-1</strain>
    </source>
</reference>
<dbReference type="EMBL" id="QYAD01000003">
    <property type="protein sequence ID" value="MBL3690418.1"/>
    <property type="molecule type" value="Genomic_DNA"/>
</dbReference>
<dbReference type="Gene3D" id="1.10.10.60">
    <property type="entry name" value="Homeodomain-like"/>
    <property type="match status" value="1"/>
</dbReference>
<sequence>MGGSHGVNAHVRAFGALLVIEAWGTASEIERRPLRPGFPTMDVIFVEQGEFEYLDGSAWRVSRGPLMIAPSGLPHRVRFTTDWRFIVARVPREALLPYVPMLSDQVNIATELRMTERAMQALLTDLVRNPDPATEADSQTIDRQVLDMAGTLVLGRQQPDIGIGSPRNSLRSRALSAIAERSGEVQLTPNELADDLSISLRRLQGVFAEAGSSVAGEIRRERARVARSLLQDARYDELSTAEIAERAGFGSSTSMRRALEDLYGLGPRDLRTGRAAA</sequence>
<proteinExistence type="predicted"/>
<keyword evidence="2" id="KW-0238">DNA-binding</keyword>
<dbReference type="PANTHER" id="PTHR46796">
    <property type="entry name" value="HTH-TYPE TRANSCRIPTIONAL ACTIVATOR RHAS-RELATED"/>
    <property type="match status" value="1"/>
</dbReference>
<evidence type="ECO:0000313" key="6">
    <source>
        <dbReference type="Proteomes" id="UP001646141"/>
    </source>
</evidence>
<evidence type="ECO:0000256" key="1">
    <source>
        <dbReference type="ARBA" id="ARBA00023015"/>
    </source>
</evidence>
<evidence type="ECO:0000259" key="4">
    <source>
        <dbReference type="PROSITE" id="PS01124"/>
    </source>
</evidence>
<dbReference type="SUPFAM" id="SSF46689">
    <property type="entry name" value="Homeodomain-like"/>
    <property type="match status" value="1"/>
</dbReference>
<dbReference type="SUPFAM" id="SSF51182">
    <property type="entry name" value="RmlC-like cupins"/>
    <property type="match status" value="1"/>
</dbReference>
<protein>
    <submittedName>
        <fullName evidence="5">Helix-turn-helix domain-containing protein</fullName>
    </submittedName>
</protein>
<dbReference type="Proteomes" id="UP001646141">
    <property type="component" value="Unassembled WGS sequence"/>
</dbReference>
<dbReference type="InterPro" id="IPR018060">
    <property type="entry name" value="HTH_AraC"/>
</dbReference>
<keyword evidence="1" id="KW-0805">Transcription regulation</keyword>
<organism evidence="5 6">
    <name type="scientific">Leucobacter chromiireducens subsp. chromiireducens</name>
    <dbReference type="NCBI Taxonomy" id="660067"/>
    <lineage>
        <taxon>Bacteria</taxon>
        <taxon>Bacillati</taxon>
        <taxon>Actinomycetota</taxon>
        <taxon>Actinomycetes</taxon>
        <taxon>Micrococcales</taxon>
        <taxon>Microbacteriaceae</taxon>
        <taxon>Leucobacter</taxon>
    </lineage>
</organism>
<accession>A0ABS1SQH4</accession>
<evidence type="ECO:0000313" key="5">
    <source>
        <dbReference type="EMBL" id="MBL3690418.1"/>
    </source>
</evidence>
<gene>
    <name evidence="5" type="ORF">D3226_10675</name>
</gene>
<keyword evidence="3" id="KW-0804">Transcription</keyword>
<name>A0ABS1SQH4_9MICO</name>
<feature type="domain" description="HTH araC/xylS-type" evidence="4">
    <location>
        <begin position="172"/>
        <end position="273"/>
    </location>
</feature>
<dbReference type="SMART" id="SM00342">
    <property type="entry name" value="HTH_ARAC"/>
    <property type="match status" value="1"/>
</dbReference>
<comment type="caution">
    <text evidence="5">The sequence shown here is derived from an EMBL/GenBank/DDBJ whole genome shotgun (WGS) entry which is preliminary data.</text>
</comment>